<gene>
    <name evidence="3" type="ORF">HCU74_02265</name>
</gene>
<dbReference type="CDD" id="cd03468">
    <property type="entry name" value="PolY_like"/>
    <property type="match status" value="1"/>
</dbReference>
<dbReference type="PANTHER" id="PTHR35369">
    <property type="entry name" value="BLR3025 PROTEIN-RELATED"/>
    <property type="match status" value="1"/>
</dbReference>
<sequence>MLFLCLRFPLLGFDALPPNEKPPADGPAALHDKGRIVLCNAQAQQQGVEAEQSLSTALSIAPGLVCVAQQAEAEARHLHNLALWAYRFSGEVSLSPPNGILLELSRSLRLFKSLDQLYRRLVAAFRQRGLVFHTGLAHTPLAAELLSLSNTPVKHTANRQGELKHSALQQLLAALPSHLLPLPPRQLEALNNMGLRRLGDVQRLPLAELRSRFGKALPDLLERMNGRCHDPRPLFTVAEEFHSERQFDGGLHSKEQLRFPVSALLSELESYLQRRLLLNRELHWQLLYLDGNREDWIMPLSHRVFRRRSLIDLVMLGLEQRPLQGPVEMLTLHCKQFLPLNQGSNELFNDEQALLDQQEALTTILDKLRLRLGDDCLQQLHLQNNHLPEFSQQLRVFNPADHSPVSHHPAPPVGLRPSWLLPAPAPLSQRDGQLYYQGALHLLQGPERIDSHWWQQRQVRDYYIAQREDHSLCWLFKDCLSQRWYLHGFFG</sequence>
<dbReference type="InterPro" id="IPR050356">
    <property type="entry name" value="SulA_CellDiv_inhibitor"/>
</dbReference>
<keyword evidence="4" id="KW-1185">Reference proteome</keyword>
<comment type="caution">
    <text evidence="3">The sequence shown here is derived from an EMBL/GenBank/DDBJ whole genome shotgun (WGS) entry which is preliminary data.</text>
</comment>
<dbReference type="EMBL" id="JAAWWK010000001">
    <property type="protein sequence ID" value="NKI16236.1"/>
    <property type="molecule type" value="Genomic_DNA"/>
</dbReference>
<dbReference type="InterPro" id="IPR043502">
    <property type="entry name" value="DNA/RNA_pol_sf"/>
</dbReference>
<dbReference type="Gene3D" id="1.10.150.20">
    <property type="entry name" value="5' to 3' exonuclease, C-terminal subdomain"/>
    <property type="match status" value="1"/>
</dbReference>
<accession>A0ABX1GAQ0</accession>
<dbReference type="SUPFAM" id="SSF56672">
    <property type="entry name" value="DNA/RNA polymerases"/>
    <property type="match status" value="1"/>
</dbReference>
<proteinExistence type="predicted"/>
<dbReference type="RefSeq" id="WP_168448765.1">
    <property type="nucleotide sequence ID" value="NZ_JAAWWK010000001.1"/>
</dbReference>
<keyword evidence="1" id="KW-0227">DNA damage</keyword>
<evidence type="ECO:0000313" key="4">
    <source>
        <dbReference type="Proteomes" id="UP000765845"/>
    </source>
</evidence>
<dbReference type="Proteomes" id="UP000765845">
    <property type="component" value="Unassembled WGS sequence"/>
</dbReference>
<organism evidence="3 4">
    <name type="scientific">Spongiibacter thalassae</name>
    <dbReference type="NCBI Taxonomy" id="2721624"/>
    <lineage>
        <taxon>Bacteria</taxon>
        <taxon>Pseudomonadati</taxon>
        <taxon>Pseudomonadota</taxon>
        <taxon>Gammaproteobacteria</taxon>
        <taxon>Cellvibrionales</taxon>
        <taxon>Spongiibacteraceae</taxon>
        <taxon>Spongiibacter</taxon>
    </lineage>
</organism>
<evidence type="ECO:0000256" key="1">
    <source>
        <dbReference type="ARBA" id="ARBA00022763"/>
    </source>
</evidence>
<name>A0ABX1GAQ0_9GAMM</name>
<reference evidence="3 4" key="1">
    <citation type="submission" date="2020-04" db="EMBL/GenBank/DDBJ databases">
        <authorList>
            <person name="Yoon J."/>
        </authorList>
    </citation>
    <scope>NUCLEOTIDE SEQUENCE [LARGE SCALE GENOMIC DNA]</scope>
    <source>
        <strain evidence="3 4">KMU-166</strain>
    </source>
</reference>
<protein>
    <submittedName>
        <fullName evidence="3">DNA polymerase Y family protein</fullName>
    </submittedName>
</protein>
<evidence type="ECO:0000259" key="2">
    <source>
        <dbReference type="Pfam" id="PF00817"/>
    </source>
</evidence>
<evidence type="ECO:0000313" key="3">
    <source>
        <dbReference type="EMBL" id="NKI16236.1"/>
    </source>
</evidence>
<dbReference type="InterPro" id="IPR001126">
    <property type="entry name" value="UmuC"/>
</dbReference>
<feature type="domain" description="UmuC" evidence="2">
    <location>
        <begin position="29"/>
        <end position="147"/>
    </location>
</feature>
<dbReference type="Pfam" id="PF00817">
    <property type="entry name" value="IMS"/>
    <property type="match status" value="1"/>
</dbReference>
<dbReference type="PANTHER" id="PTHR35369:SF2">
    <property type="entry name" value="BLR3025 PROTEIN"/>
    <property type="match status" value="1"/>
</dbReference>